<sequence>MAYNITTVDKNTRVFEWLGSIEPICFDCDPRPIHTSRPNTPLATSPTYDELYHASSCVYEWVEPTSSKKGGSKAEEDDTDCEKNLTGTRTPGAHTTRTGNRGGTPNGKEGNSIRPHTSLAESGDHQKSRIDLQRGPRSAELHIAPADILYSPAESVYPQSSSIDLNTGPLSPKPYITSADILYSHALNDTSYSQRPNVYFRQKKWELFPELAPCPTTKRYICAEATCPPRRPNGPGKDDTRSQSQPSKQPRLGWTRNALACISGIIKGVDGGGDKH</sequence>
<feature type="compositionally biased region" description="Basic and acidic residues" evidence="1">
    <location>
        <begin position="122"/>
        <end position="135"/>
    </location>
</feature>
<evidence type="ECO:0000256" key="1">
    <source>
        <dbReference type="SAM" id="MobiDB-lite"/>
    </source>
</evidence>
<name>A0A3D8QRN6_9EURO</name>
<dbReference type="RefSeq" id="XP_026599645.1">
    <property type="nucleotide sequence ID" value="XM_026751913.1"/>
</dbReference>
<dbReference type="Proteomes" id="UP000256690">
    <property type="component" value="Unassembled WGS sequence"/>
</dbReference>
<dbReference type="GeneID" id="38120267"/>
<reference evidence="2 3" key="1">
    <citation type="journal article" date="2018" name="IMA Fungus">
        <title>IMA Genome-F 9: Draft genome sequence of Annulohypoxylon stygium, Aspergillus mulundensis, Berkeleyomyces basicola (syn. Thielaviopsis basicola), Ceratocystis smalleyi, two Cercospora beticola strains, Coleophoma cylindrospora, Fusarium fracticaudum, Phialophora cf. hyalina, and Morchella septimelata.</title>
        <authorList>
            <person name="Wingfield B.D."/>
            <person name="Bills G.F."/>
            <person name="Dong Y."/>
            <person name="Huang W."/>
            <person name="Nel W.J."/>
            <person name="Swalarsk-Parry B.S."/>
            <person name="Vaghefi N."/>
            <person name="Wilken P.M."/>
            <person name="An Z."/>
            <person name="de Beer Z.W."/>
            <person name="De Vos L."/>
            <person name="Chen L."/>
            <person name="Duong T.A."/>
            <person name="Gao Y."/>
            <person name="Hammerbacher A."/>
            <person name="Kikkert J.R."/>
            <person name="Li Y."/>
            <person name="Li H."/>
            <person name="Li K."/>
            <person name="Li Q."/>
            <person name="Liu X."/>
            <person name="Ma X."/>
            <person name="Naidoo K."/>
            <person name="Pethybridge S.J."/>
            <person name="Sun J."/>
            <person name="Steenkamp E.T."/>
            <person name="van der Nest M.A."/>
            <person name="van Wyk S."/>
            <person name="Wingfield M.J."/>
            <person name="Xiong C."/>
            <person name="Yue Q."/>
            <person name="Zhang X."/>
        </authorList>
    </citation>
    <scope>NUCLEOTIDE SEQUENCE [LARGE SCALE GENOMIC DNA]</scope>
    <source>
        <strain evidence="2 3">DSM 5745</strain>
    </source>
</reference>
<accession>A0A3D8QRN6</accession>
<feature type="region of interest" description="Disordered" evidence="1">
    <location>
        <begin position="226"/>
        <end position="252"/>
    </location>
</feature>
<organism evidence="2 3">
    <name type="scientific">Aspergillus mulundensis</name>
    <dbReference type="NCBI Taxonomy" id="1810919"/>
    <lineage>
        <taxon>Eukaryota</taxon>
        <taxon>Fungi</taxon>
        <taxon>Dikarya</taxon>
        <taxon>Ascomycota</taxon>
        <taxon>Pezizomycotina</taxon>
        <taxon>Eurotiomycetes</taxon>
        <taxon>Eurotiomycetidae</taxon>
        <taxon>Eurotiales</taxon>
        <taxon>Aspergillaceae</taxon>
        <taxon>Aspergillus</taxon>
        <taxon>Aspergillus subgen. Nidulantes</taxon>
    </lineage>
</organism>
<keyword evidence="3" id="KW-1185">Reference proteome</keyword>
<proteinExistence type="predicted"/>
<evidence type="ECO:0000313" key="2">
    <source>
        <dbReference type="EMBL" id="RDW64486.1"/>
    </source>
</evidence>
<feature type="region of interest" description="Disordered" evidence="1">
    <location>
        <begin position="64"/>
        <end position="135"/>
    </location>
</feature>
<gene>
    <name evidence="2" type="ORF">DSM5745_09897</name>
</gene>
<dbReference type="AlphaFoldDB" id="A0A3D8QRN6"/>
<comment type="caution">
    <text evidence="2">The sequence shown here is derived from an EMBL/GenBank/DDBJ whole genome shotgun (WGS) entry which is preliminary data.</text>
</comment>
<evidence type="ECO:0000313" key="3">
    <source>
        <dbReference type="Proteomes" id="UP000256690"/>
    </source>
</evidence>
<protein>
    <submittedName>
        <fullName evidence="2">Uncharacterized protein</fullName>
    </submittedName>
</protein>
<dbReference type="EMBL" id="PVWQ01000014">
    <property type="protein sequence ID" value="RDW64486.1"/>
    <property type="molecule type" value="Genomic_DNA"/>
</dbReference>